<gene>
    <name evidence="8" type="ORF">HNQ59_001427</name>
</gene>
<evidence type="ECO:0000259" key="6">
    <source>
        <dbReference type="Pfam" id="PF17805"/>
    </source>
</evidence>
<evidence type="ECO:0000313" key="9">
    <source>
        <dbReference type="Proteomes" id="UP000575898"/>
    </source>
</evidence>
<proteinExistence type="inferred from homology"/>
<dbReference type="Gene3D" id="3.30.70.3460">
    <property type="match status" value="2"/>
</dbReference>
<comment type="caution">
    <text evidence="8">The sequence shown here is derived from an EMBL/GenBank/DDBJ whole genome shotgun (WGS) entry which is preliminary data.</text>
</comment>
<protein>
    <recommendedName>
        <fullName evidence="4">siroheme decarboxylase</fullName>
        <ecNumber evidence="4">4.1.1.111</ecNumber>
    </recommendedName>
</protein>
<dbReference type="PANTHER" id="PTHR43413:SF1">
    <property type="entry name" value="SIROHEME DECARBOXYLASE NIRL SUBUNIT"/>
    <property type="match status" value="1"/>
</dbReference>
<comment type="similarity">
    <text evidence="3">Belongs to the Ahb/Nir family.</text>
</comment>
<feature type="domain" description="Siroheme decarboxylase AsnC-like ligand binding" evidence="6">
    <location>
        <begin position="102"/>
        <end position="170"/>
    </location>
</feature>
<sequence>MGNPDRLSHLLAGHHPPTDHVAHLPQPEQAATQLHQQATTEQDWRYQLLNSYQRGLPVVPKPFLVIANELGVQESDVLDTLHGWLDQRVVSRVGAVFQPNTVGFSTLAALAVPPEDLPEIAQKISAYAEVNHNYAREHAFNLWFVITTSTEQQREAVLASIRQTIGLPLISLPLVSDYHIDLGFDLRDGSCPRRHVPAQRLQPTPQQRTLLKQLAQGLPPVSRPFAELADRIEQTEAWVMQQLNSWCDMGAIRRLGLILRHRELGYTANAMVVWDVPDEQVDAIGHKLAGQAGITLCYRRQRSLPDWSYNLFCMIHGKHRQAVEANIALLTRQLQLGAYRQAVLFSTQRYKQCGANYG</sequence>
<dbReference type="InterPro" id="IPR050684">
    <property type="entry name" value="HTH-Siroheme_Decarb"/>
</dbReference>
<dbReference type="EC" id="4.1.1.111" evidence="4"/>
<comment type="pathway">
    <text evidence="2">Porphyrin-containing compound metabolism.</text>
</comment>
<dbReference type="Pfam" id="PF22451">
    <property type="entry name" value="NirdL-like_HTH"/>
    <property type="match status" value="2"/>
</dbReference>
<evidence type="ECO:0000256" key="4">
    <source>
        <dbReference type="ARBA" id="ARBA00023471"/>
    </source>
</evidence>
<evidence type="ECO:0000256" key="3">
    <source>
        <dbReference type="ARBA" id="ARBA00023457"/>
    </source>
</evidence>
<dbReference type="Pfam" id="PF17805">
    <property type="entry name" value="AsnC_trans_reg2"/>
    <property type="match status" value="2"/>
</dbReference>
<dbReference type="GO" id="GO:0016829">
    <property type="term" value="F:lyase activity"/>
    <property type="evidence" value="ECO:0007669"/>
    <property type="project" value="UniProtKB-KW"/>
</dbReference>
<evidence type="ECO:0000256" key="5">
    <source>
        <dbReference type="ARBA" id="ARBA00048470"/>
    </source>
</evidence>
<dbReference type="InterPro" id="IPR053953">
    <property type="entry name" value="NirdL-like_HTH"/>
</dbReference>
<keyword evidence="1" id="KW-0456">Lyase</keyword>
<name>A0A840MN20_9PROT</name>
<organism evidence="8 9">
    <name type="scientific">Chitinivorax tropicus</name>
    <dbReference type="NCBI Taxonomy" id="714531"/>
    <lineage>
        <taxon>Bacteria</taxon>
        <taxon>Pseudomonadati</taxon>
        <taxon>Pseudomonadota</taxon>
        <taxon>Betaproteobacteria</taxon>
        <taxon>Chitinivorax</taxon>
    </lineage>
</organism>
<evidence type="ECO:0000256" key="1">
    <source>
        <dbReference type="ARBA" id="ARBA00023239"/>
    </source>
</evidence>
<feature type="domain" description="Siroheme decarboxylase NirL-like HTH" evidence="7">
    <location>
        <begin position="47"/>
        <end position="89"/>
    </location>
</feature>
<evidence type="ECO:0000259" key="7">
    <source>
        <dbReference type="Pfam" id="PF22451"/>
    </source>
</evidence>
<dbReference type="InterPro" id="IPR040523">
    <property type="entry name" value="AsnC_trans_reg2"/>
</dbReference>
<dbReference type="AlphaFoldDB" id="A0A840MN20"/>
<dbReference type="PANTHER" id="PTHR43413">
    <property type="entry name" value="TRANSCRIPTIONAL REGULATOR, ASNC FAMILY"/>
    <property type="match status" value="1"/>
</dbReference>
<dbReference type="Proteomes" id="UP000575898">
    <property type="component" value="Unassembled WGS sequence"/>
</dbReference>
<comment type="catalytic activity">
    <reaction evidence="5">
        <text>siroheme + 2 H(+) = 12,18-didecarboxysiroheme + 2 CO2</text>
        <dbReference type="Rhea" id="RHEA:19093"/>
        <dbReference type="ChEBI" id="CHEBI:15378"/>
        <dbReference type="ChEBI" id="CHEBI:16526"/>
        <dbReference type="ChEBI" id="CHEBI:60052"/>
        <dbReference type="ChEBI" id="CHEBI:140497"/>
        <dbReference type="EC" id="4.1.1.111"/>
    </reaction>
</comment>
<feature type="domain" description="Siroheme decarboxylase NirL-like HTH" evidence="7">
    <location>
        <begin position="208"/>
        <end position="253"/>
    </location>
</feature>
<accession>A0A840MN20</accession>
<dbReference type="GO" id="GO:0003677">
    <property type="term" value="F:DNA binding"/>
    <property type="evidence" value="ECO:0007669"/>
    <property type="project" value="UniProtKB-KW"/>
</dbReference>
<evidence type="ECO:0000256" key="2">
    <source>
        <dbReference type="ARBA" id="ARBA00023444"/>
    </source>
</evidence>
<reference evidence="8 9" key="1">
    <citation type="submission" date="2020-08" db="EMBL/GenBank/DDBJ databases">
        <title>Genomic Encyclopedia of Type Strains, Phase IV (KMG-IV): sequencing the most valuable type-strain genomes for metagenomic binning, comparative biology and taxonomic classification.</title>
        <authorList>
            <person name="Goeker M."/>
        </authorList>
    </citation>
    <scope>NUCLEOTIDE SEQUENCE [LARGE SCALE GENOMIC DNA]</scope>
    <source>
        <strain evidence="8 9">DSM 27165</strain>
    </source>
</reference>
<keyword evidence="9" id="KW-1185">Reference proteome</keyword>
<evidence type="ECO:0000313" key="8">
    <source>
        <dbReference type="EMBL" id="MBB5018142.1"/>
    </source>
</evidence>
<dbReference type="RefSeq" id="WP_184036986.1">
    <property type="nucleotide sequence ID" value="NZ_JACHHY010000007.1"/>
</dbReference>
<feature type="domain" description="Siroheme decarboxylase AsnC-like ligand binding" evidence="6">
    <location>
        <begin position="264"/>
        <end position="351"/>
    </location>
</feature>
<keyword evidence="8" id="KW-0238">DNA-binding</keyword>
<dbReference type="EMBL" id="JACHHY010000007">
    <property type="protein sequence ID" value="MBB5018142.1"/>
    <property type="molecule type" value="Genomic_DNA"/>
</dbReference>